<name>A0A494V625_9ACTN</name>
<keyword evidence="4" id="KW-1185">Reference proteome</keyword>
<sequence length="323" mass="32762">MCDSCASAAAAEEARPPARLSRRGLLAGVGLGLAVPLGWVPGLTATASAASLKNGGWCNPALGRFPAGGHYGAPRGGGPHAGQDITNTTGTAVYAAAAGTVIRRQWGGGLGGRTGNGLVLSHGGGQYTYYGHLSVYRVGLNATVAAGRRIGDMGATGNVTGPHLHFEVHSGGLGRTVDPVSFMAGRGVDLGGGWSRIDPGARGRRVAAIQYLMTQRGYGLTADGYYGPVSAGAVKRFQAARGLVADGQVGPATWPHLVYTLRQGHDGHHVRALQTVLDKHGAGLVADGGFGSVTASAVRAYQSVNRLVVDGVAGAVTWRALVG</sequence>
<dbReference type="InterPro" id="IPR036366">
    <property type="entry name" value="PGBDSf"/>
</dbReference>
<reference evidence="3 4" key="1">
    <citation type="submission" date="2017-09" db="EMBL/GenBank/DDBJ databases">
        <authorList>
            <person name="Zhang H."/>
            <person name="Hu S."/>
            <person name="Xu J."/>
            <person name="He Z."/>
        </authorList>
    </citation>
    <scope>NUCLEOTIDE SEQUENCE [LARGE SCALE GENOMIC DNA]</scope>
    <source>
        <strain evidence="3 4">TXX3120</strain>
    </source>
</reference>
<dbReference type="InterPro" id="IPR011055">
    <property type="entry name" value="Dup_hybrid_motif"/>
</dbReference>
<dbReference type="EMBL" id="CP023407">
    <property type="protein sequence ID" value="AYL38028.1"/>
    <property type="molecule type" value="Genomic_DNA"/>
</dbReference>
<dbReference type="Pfam" id="PF01471">
    <property type="entry name" value="PG_binding_1"/>
    <property type="match status" value="2"/>
</dbReference>
<dbReference type="Gene3D" id="1.10.101.10">
    <property type="entry name" value="PGBD-like superfamily/PGBD"/>
    <property type="match status" value="2"/>
</dbReference>
<dbReference type="CDD" id="cd12797">
    <property type="entry name" value="M23_peptidase"/>
    <property type="match status" value="1"/>
</dbReference>
<evidence type="ECO:0000313" key="3">
    <source>
        <dbReference type="EMBL" id="AYL38028.1"/>
    </source>
</evidence>
<gene>
    <name evidence="3" type="ORF">CNQ36_23060</name>
</gene>
<dbReference type="InterPro" id="IPR050570">
    <property type="entry name" value="Cell_wall_metabolism_enzyme"/>
</dbReference>
<evidence type="ECO:0000313" key="4">
    <source>
        <dbReference type="Proteomes" id="UP000282170"/>
    </source>
</evidence>
<dbReference type="Proteomes" id="UP000282170">
    <property type="component" value="Chromosome"/>
</dbReference>
<dbReference type="GeneID" id="93885729"/>
<dbReference type="InterPro" id="IPR036365">
    <property type="entry name" value="PGBD-like_sf"/>
</dbReference>
<dbReference type="InterPro" id="IPR006311">
    <property type="entry name" value="TAT_signal"/>
</dbReference>
<dbReference type="PROSITE" id="PS51318">
    <property type="entry name" value="TAT"/>
    <property type="match status" value="1"/>
</dbReference>
<accession>A0A494V625</accession>
<protein>
    <submittedName>
        <fullName evidence="3">Metalloendopeptidase</fullName>
    </submittedName>
</protein>
<dbReference type="InterPro" id="IPR016047">
    <property type="entry name" value="M23ase_b-sheet_dom"/>
</dbReference>
<dbReference type="Gene3D" id="2.70.70.10">
    <property type="entry name" value="Glucose Permease (Domain IIA)"/>
    <property type="match status" value="1"/>
</dbReference>
<dbReference type="Pfam" id="PF01551">
    <property type="entry name" value="Peptidase_M23"/>
    <property type="match status" value="1"/>
</dbReference>
<feature type="domain" description="Peptidoglycan binding-like" evidence="1">
    <location>
        <begin position="269"/>
        <end position="321"/>
    </location>
</feature>
<dbReference type="SUPFAM" id="SSF51261">
    <property type="entry name" value="Duplicated hybrid motif"/>
    <property type="match status" value="1"/>
</dbReference>
<feature type="domain" description="Peptidoglycan binding-like" evidence="1">
    <location>
        <begin position="203"/>
        <end position="254"/>
    </location>
</feature>
<proteinExistence type="predicted"/>
<dbReference type="SUPFAM" id="SSF47090">
    <property type="entry name" value="PGBD-like"/>
    <property type="match status" value="2"/>
</dbReference>
<dbReference type="PANTHER" id="PTHR21666">
    <property type="entry name" value="PEPTIDASE-RELATED"/>
    <property type="match status" value="1"/>
</dbReference>
<dbReference type="RefSeq" id="WP_121547402.1">
    <property type="nucleotide sequence ID" value="NZ_CP023407.1"/>
</dbReference>
<dbReference type="AlphaFoldDB" id="A0A494V625"/>
<dbReference type="InterPro" id="IPR002477">
    <property type="entry name" value="Peptidoglycan-bd-like"/>
</dbReference>
<dbReference type="KEGG" id="sfug:CNQ36_23060"/>
<evidence type="ECO:0000259" key="2">
    <source>
        <dbReference type="Pfam" id="PF01551"/>
    </source>
</evidence>
<dbReference type="GO" id="GO:0004222">
    <property type="term" value="F:metalloendopeptidase activity"/>
    <property type="evidence" value="ECO:0007669"/>
    <property type="project" value="TreeGrafter"/>
</dbReference>
<evidence type="ECO:0000259" key="1">
    <source>
        <dbReference type="Pfam" id="PF01471"/>
    </source>
</evidence>
<dbReference type="PANTHER" id="PTHR21666:SF270">
    <property type="entry name" value="MUREIN HYDROLASE ACTIVATOR ENVC"/>
    <property type="match status" value="1"/>
</dbReference>
<feature type="domain" description="M23ase beta-sheet core" evidence="2">
    <location>
        <begin position="79"/>
        <end position="179"/>
    </location>
</feature>
<organism evidence="3 4">
    <name type="scientific">Streptomyces fungicidicus</name>
    <dbReference type="NCBI Taxonomy" id="68203"/>
    <lineage>
        <taxon>Bacteria</taxon>
        <taxon>Bacillati</taxon>
        <taxon>Actinomycetota</taxon>
        <taxon>Actinomycetes</taxon>
        <taxon>Kitasatosporales</taxon>
        <taxon>Streptomycetaceae</taxon>
        <taxon>Streptomyces</taxon>
    </lineage>
</organism>